<dbReference type="STRING" id="656914.SAMN00017405_0904"/>
<evidence type="ECO:0000256" key="1">
    <source>
        <dbReference type="ARBA" id="ARBA00022603"/>
    </source>
</evidence>
<dbReference type="InterPro" id="IPR050903">
    <property type="entry name" value="Bact_Chemotaxis_MeTrfase"/>
</dbReference>
<evidence type="ECO:0000259" key="4">
    <source>
        <dbReference type="PROSITE" id="PS50123"/>
    </source>
</evidence>
<dbReference type="AlphaFoldDB" id="A0A1W1UMP4"/>
<keyword evidence="1 5" id="KW-0489">Methyltransferase</keyword>
<dbReference type="PANTHER" id="PTHR24422">
    <property type="entry name" value="CHEMOTAXIS PROTEIN METHYLTRANSFERASE"/>
    <property type="match status" value="1"/>
</dbReference>
<dbReference type="InterPro" id="IPR000780">
    <property type="entry name" value="CheR_MeTrfase"/>
</dbReference>
<dbReference type="Gene3D" id="3.40.50.150">
    <property type="entry name" value="Vaccinia Virus protein VP39"/>
    <property type="match status" value="1"/>
</dbReference>
<organism evidence="5 6">
    <name type="scientific">Desulfonispora thiosulfatigenes DSM 11270</name>
    <dbReference type="NCBI Taxonomy" id="656914"/>
    <lineage>
        <taxon>Bacteria</taxon>
        <taxon>Bacillati</taxon>
        <taxon>Bacillota</taxon>
        <taxon>Clostridia</taxon>
        <taxon>Eubacteriales</taxon>
        <taxon>Peptococcaceae</taxon>
        <taxon>Desulfonispora</taxon>
    </lineage>
</organism>
<keyword evidence="6" id="KW-1185">Reference proteome</keyword>
<gene>
    <name evidence="5" type="ORF">SAMN00017405_0904</name>
</gene>
<protein>
    <submittedName>
        <fullName evidence="5">CheR methyltransferase, SAM binding domain</fullName>
    </submittedName>
</protein>
<dbReference type="InterPro" id="IPR029063">
    <property type="entry name" value="SAM-dependent_MTases_sf"/>
</dbReference>
<dbReference type="Proteomes" id="UP000192731">
    <property type="component" value="Unassembled WGS sequence"/>
</dbReference>
<dbReference type="SMART" id="SM00138">
    <property type="entry name" value="MeTrc"/>
    <property type="match status" value="1"/>
</dbReference>
<dbReference type="PROSITE" id="PS50123">
    <property type="entry name" value="CHER"/>
    <property type="match status" value="1"/>
</dbReference>
<accession>A0A1W1UMP4</accession>
<dbReference type="InterPro" id="IPR022642">
    <property type="entry name" value="CheR_C"/>
</dbReference>
<dbReference type="SUPFAM" id="SSF53335">
    <property type="entry name" value="S-adenosyl-L-methionine-dependent methyltransferases"/>
    <property type="match status" value="1"/>
</dbReference>
<evidence type="ECO:0000313" key="6">
    <source>
        <dbReference type="Proteomes" id="UP000192731"/>
    </source>
</evidence>
<dbReference type="PRINTS" id="PR00996">
    <property type="entry name" value="CHERMTFRASE"/>
</dbReference>
<keyword evidence="3" id="KW-0949">S-adenosyl-L-methionine</keyword>
<keyword evidence="2 5" id="KW-0808">Transferase</keyword>
<reference evidence="5 6" key="1">
    <citation type="submission" date="2017-04" db="EMBL/GenBank/DDBJ databases">
        <authorList>
            <person name="Afonso C.L."/>
            <person name="Miller P.J."/>
            <person name="Scott M.A."/>
            <person name="Spackman E."/>
            <person name="Goraichik I."/>
            <person name="Dimitrov K.M."/>
            <person name="Suarez D.L."/>
            <person name="Swayne D.E."/>
        </authorList>
    </citation>
    <scope>NUCLEOTIDE SEQUENCE [LARGE SCALE GENOMIC DNA]</scope>
    <source>
        <strain evidence="5 6">DSM 11270</strain>
    </source>
</reference>
<dbReference type="PANTHER" id="PTHR24422:SF19">
    <property type="entry name" value="CHEMOTAXIS PROTEIN METHYLTRANSFERASE"/>
    <property type="match status" value="1"/>
</dbReference>
<evidence type="ECO:0000256" key="3">
    <source>
        <dbReference type="ARBA" id="ARBA00022691"/>
    </source>
</evidence>
<dbReference type="EMBL" id="FWWT01000008">
    <property type="protein sequence ID" value="SMB82259.1"/>
    <property type="molecule type" value="Genomic_DNA"/>
</dbReference>
<feature type="domain" description="CheR-type methyltransferase" evidence="4">
    <location>
        <begin position="1"/>
        <end position="143"/>
    </location>
</feature>
<dbReference type="GO" id="GO:0032259">
    <property type="term" value="P:methylation"/>
    <property type="evidence" value="ECO:0007669"/>
    <property type="project" value="UniProtKB-KW"/>
</dbReference>
<sequence>MILDQLTPRQIHTIDATDIDDKILQDARKGCYKADLLKNVSPDRLAKYFTKDGDTFCLSQDIKNKVKFKKHDLIKDSYQTNYDLIICRNVTIYFTKEIQNQLYENFRKSLAPDGILFIGATESVLDHKELGFNKVSPWFYQKN</sequence>
<evidence type="ECO:0000256" key="2">
    <source>
        <dbReference type="ARBA" id="ARBA00022679"/>
    </source>
</evidence>
<proteinExistence type="predicted"/>
<dbReference type="GO" id="GO:0008757">
    <property type="term" value="F:S-adenosylmethionine-dependent methyltransferase activity"/>
    <property type="evidence" value="ECO:0007669"/>
    <property type="project" value="InterPro"/>
</dbReference>
<name>A0A1W1UMP4_DESTI</name>
<evidence type="ECO:0000313" key="5">
    <source>
        <dbReference type="EMBL" id="SMB82259.1"/>
    </source>
</evidence>
<dbReference type="Pfam" id="PF01739">
    <property type="entry name" value="CheR"/>
    <property type="match status" value="1"/>
</dbReference>